<name>A0A6N7BWG1_9GAMM</name>
<evidence type="ECO:0000259" key="1">
    <source>
        <dbReference type="Pfam" id="PF14267"/>
    </source>
</evidence>
<keyword evidence="3" id="KW-1185">Reference proteome</keyword>
<dbReference type="RefSeq" id="WP_160022141.1">
    <property type="nucleotide sequence ID" value="NZ_VZIZ01000017.1"/>
</dbReference>
<dbReference type="CDD" id="cd10447">
    <property type="entry name" value="GIY-YIG_unchar_2"/>
    <property type="match status" value="1"/>
</dbReference>
<evidence type="ECO:0000313" key="2">
    <source>
        <dbReference type="EMBL" id="KAF0568698.1"/>
    </source>
</evidence>
<comment type="caution">
    <text evidence="2">The sequence shown here is derived from an EMBL/GenBank/DDBJ whole genome shotgun (WGS) entry which is preliminary data.</text>
</comment>
<dbReference type="EMBL" id="VZIZ01000017">
    <property type="protein sequence ID" value="KAF0568698.1"/>
    <property type="molecule type" value="Genomic_DNA"/>
</dbReference>
<dbReference type="AlphaFoldDB" id="A0A6N7BWG1"/>
<dbReference type="Proteomes" id="UP000471465">
    <property type="component" value="Unassembled WGS sequence"/>
</dbReference>
<evidence type="ECO:0000313" key="3">
    <source>
        <dbReference type="Proteomes" id="UP000471465"/>
    </source>
</evidence>
<gene>
    <name evidence="2" type="ORF">FQV37_756</name>
</gene>
<proteinExistence type="predicted"/>
<feature type="domain" description="DUF4357" evidence="1">
    <location>
        <begin position="254"/>
        <end position="307"/>
    </location>
</feature>
<accession>A0A6N7BWG1</accession>
<reference evidence="2 3" key="1">
    <citation type="submission" date="2019-09" db="EMBL/GenBank/DDBJ databases">
        <title>Draft genome sequence of Psychrobacter nivimaris LAMA 639, in search for biotechnological relevant genes.</title>
        <authorList>
            <person name="Lima A.O.S."/>
            <person name="Staloch B.E.K."/>
            <person name="Freitas R.C."/>
            <person name="Niero H."/>
            <person name="Silva M.A.C."/>
        </authorList>
    </citation>
    <scope>NUCLEOTIDE SEQUENCE [LARGE SCALE GENOMIC DNA]</scope>
    <source>
        <strain evidence="2 3">LAMA 639</strain>
    </source>
</reference>
<sequence>MNPLIPSAKTIQIYLPKGNPRGLRLAEMTTRTVRLIEIPRIHIDDFFAMPDANQVGLYFLIGDTDSIEKPLLYVGQTGDLKRRLNQHDDKDFWTRAFVMLSTNNSMTQTHALYMEHKAIATAIEVGRYELKNGNNGNKPHTPDPLKADCEELFHTLDVLLSTLGQPIFESLAIHDSLHTNKTYENKTTNSTIAKVAQIIDEAPTKPIPALFYYKIKDGDAKGYYDDDGFVILAGSLIRQTQTSSAPPFVTKLKESLLSSGKLVAVNDKSYKLTENHLFKTPSGASALVSGRSTNGWIEWKNKSGETLDSVYR</sequence>
<organism evidence="2 3">
    <name type="scientific">Psychrobacter nivimaris</name>
    <dbReference type="NCBI Taxonomy" id="281738"/>
    <lineage>
        <taxon>Bacteria</taxon>
        <taxon>Pseudomonadati</taxon>
        <taxon>Pseudomonadota</taxon>
        <taxon>Gammaproteobacteria</taxon>
        <taxon>Moraxellales</taxon>
        <taxon>Moraxellaceae</taxon>
        <taxon>Psychrobacter</taxon>
    </lineage>
</organism>
<dbReference type="Pfam" id="PF14267">
    <property type="entry name" value="DUF4357"/>
    <property type="match status" value="1"/>
</dbReference>
<protein>
    <recommendedName>
        <fullName evidence="1">DUF4357 domain-containing protein</fullName>
    </recommendedName>
</protein>
<dbReference type="InterPro" id="IPR025579">
    <property type="entry name" value="DUF4357"/>
</dbReference>